<organism evidence="3 4">
    <name type="scientific">Marinactinospora rubrisoli</name>
    <dbReference type="NCBI Taxonomy" id="2715399"/>
    <lineage>
        <taxon>Bacteria</taxon>
        <taxon>Bacillati</taxon>
        <taxon>Actinomycetota</taxon>
        <taxon>Actinomycetes</taxon>
        <taxon>Streptosporangiales</taxon>
        <taxon>Nocardiopsidaceae</taxon>
        <taxon>Marinactinospora</taxon>
    </lineage>
</organism>
<feature type="region of interest" description="Disordered" evidence="1">
    <location>
        <begin position="67"/>
        <end position="89"/>
    </location>
</feature>
<sequence length="89" mass="9809">MGYVARLADSVTPQDVGRRVTLRNRLPDGRFRDIVGVLVSWENGVLRVRRRDGSVGEVAARDVVASRVVPQHPPRRRGAPGTGRDGRDP</sequence>
<name>A0ABW2KC31_9ACTN</name>
<dbReference type="Pfam" id="PF24551">
    <property type="entry name" value="SH3_Rv0428c"/>
    <property type="match status" value="1"/>
</dbReference>
<keyword evidence="4" id="KW-1185">Reference proteome</keyword>
<dbReference type="RefSeq" id="WP_379869035.1">
    <property type="nucleotide sequence ID" value="NZ_JBHTBH010000001.1"/>
</dbReference>
<evidence type="ECO:0000313" key="4">
    <source>
        <dbReference type="Proteomes" id="UP001596540"/>
    </source>
</evidence>
<protein>
    <recommendedName>
        <fullName evidence="2">Histone acetyltransferase Rv0428c-like SH3 domain-containing protein</fullName>
    </recommendedName>
</protein>
<dbReference type="Proteomes" id="UP001596540">
    <property type="component" value="Unassembled WGS sequence"/>
</dbReference>
<gene>
    <name evidence="3" type="ORF">ACFQRF_03575</name>
</gene>
<proteinExistence type="predicted"/>
<reference evidence="4" key="1">
    <citation type="journal article" date="2019" name="Int. J. Syst. Evol. Microbiol.">
        <title>The Global Catalogue of Microorganisms (GCM) 10K type strain sequencing project: providing services to taxonomists for standard genome sequencing and annotation.</title>
        <authorList>
            <consortium name="The Broad Institute Genomics Platform"/>
            <consortium name="The Broad Institute Genome Sequencing Center for Infectious Disease"/>
            <person name="Wu L."/>
            <person name="Ma J."/>
        </authorList>
    </citation>
    <scope>NUCLEOTIDE SEQUENCE [LARGE SCALE GENOMIC DNA]</scope>
    <source>
        <strain evidence="4">CGMCC 4.7382</strain>
    </source>
</reference>
<dbReference type="InterPro" id="IPR056934">
    <property type="entry name" value="SH3_Rv0428c"/>
</dbReference>
<evidence type="ECO:0000256" key="1">
    <source>
        <dbReference type="SAM" id="MobiDB-lite"/>
    </source>
</evidence>
<feature type="domain" description="Histone acetyltransferase Rv0428c-like SH3" evidence="2">
    <location>
        <begin position="15"/>
        <end position="67"/>
    </location>
</feature>
<comment type="caution">
    <text evidence="3">The sequence shown here is derived from an EMBL/GenBank/DDBJ whole genome shotgun (WGS) entry which is preliminary data.</text>
</comment>
<evidence type="ECO:0000313" key="3">
    <source>
        <dbReference type="EMBL" id="MFC7326813.1"/>
    </source>
</evidence>
<dbReference type="EMBL" id="JBHTBH010000001">
    <property type="protein sequence ID" value="MFC7326813.1"/>
    <property type="molecule type" value="Genomic_DNA"/>
</dbReference>
<evidence type="ECO:0000259" key="2">
    <source>
        <dbReference type="Pfam" id="PF24551"/>
    </source>
</evidence>
<accession>A0ABW2KC31</accession>